<proteinExistence type="predicted"/>
<evidence type="ECO:0000259" key="3">
    <source>
        <dbReference type="PROSITE" id="PS50110"/>
    </source>
</evidence>
<feature type="domain" description="Response regulatory" evidence="3">
    <location>
        <begin position="3"/>
        <end position="119"/>
    </location>
</feature>
<dbReference type="RefSeq" id="WP_379480430.1">
    <property type="nucleotide sequence ID" value="NZ_JBHLTL010000001.1"/>
</dbReference>
<evidence type="ECO:0000313" key="4">
    <source>
        <dbReference type="EMBL" id="MFC0588942.1"/>
    </source>
</evidence>
<comment type="caution">
    <text evidence="4">The sequence shown here is derived from an EMBL/GenBank/DDBJ whole genome shotgun (WGS) entry which is preliminary data.</text>
</comment>
<name>A0ABV6PHR5_9SPHN</name>
<sequence length="123" mass="13003">MARVLIADDDVILSELLRFRFEGGGYDVVLAADGLAALDMAAAGGVDLIVLDSMMPIISGPEVLARLKADPRTALIPVVMLTARNGESDVVAALRGGASEYMTKPFIPQELLVRIEKLLPGAL</sequence>
<dbReference type="SMART" id="SM00448">
    <property type="entry name" value="REC"/>
    <property type="match status" value="1"/>
</dbReference>
<dbReference type="Pfam" id="PF00072">
    <property type="entry name" value="Response_reg"/>
    <property type="match status" value="1"/>
</dbReference>
<evidence type="ECO:0000256" key="1">
    <source>
        <dbReference type="ARBA" id="ARBA00022553"/>
    </source>
</evidence>
<dbReference type="InterPro" id="IPR011006">
    <property type="entry name" value="CheY-like_superfamily"/>
</dbReference>
<keyword evidence="5" id="KW-1185">Reference proteome</keyword>
<dbReference type="CDD" id="cd17574">
    <property type="entry name" value="REC_OmpR"/>
    <property type="match status" value="1"/>
</dbReference>
<dbReference type="Proteomes" id="UP001589943">
    <property type="component" value="Unassembled WGS sequence"/>
</dbReference>
<dbReference type="EMBL" id="JBHLTL010000001">
    <property type="protein sequence ID" value="MFC0588942.1"/>
    <property type="molecule type" value="Genomic_DNA"/>
</dbReference>
<dbReference type="PANTHER" id="PTHR44591:SF3">
    <property type="entry name" value="RESPONSE REGULATORY DOMAIN-CONTAINING PROTEIN"/>
    <property type="match status" value="1"/>
</dbReference>
<keyword evidence="1 2" id="KW-0597">Phosphoprotein</keyword>
<dbReference type="InterPro" id="IPR050595">
    <property type="entry name" value="Bact_response_regulator"/>
</dbReference>
<dbReference type="PROSITE" id="PS50110">
    <property type="entry name" value="RESPONSE_REGULATORY"/>
    <property type="match status" value="1"/>
</dbReference>
<protein>
    <submittedName>
        <fullName evidence="4">Response regulator transcription factor</fullName>
    </submittedName>
</protein>
<evidence type="ECO:0000256" key="2">
    <source>
        <dbReference type="PROSITE-ProRule" id="PRU00169"/>
    </source>
</evidence>
<dbReference type="PANTHER" id="PTHR44591">
    <property type="entry name" value="STRESS RESPONSE REGULATOR PROTEIN 1"/>
    <property type="match status" value="1"/>
</dbReference>
<gene>
    <name evidence="4" type="ORF">ACFFF7_05900</name>
</gene>
<evidence type="ECO:0000313" key="5">
    <source>
        <dbReference type="Proteomes" id="UP001589943"/>
    </source>
</evidence>
<reference evidence="4 5" key="1">
    <citation type="submission" date="2024-09" db="EMBL/GenBank/DDBJ databases">
        <authorList>
            <person name="Sun Q."/>
            <person name="Mori K."/>
        </authorList>
    </citation>
    <scope>NUCLEOTIDE SEQUENCE [LARGE SCALE GENOMIC DNA]</scope>
    <source>
        <strain evidence="4 5">NCAIM B.02537</strain>
    </source>
</reference>
<organism evidence="4 5">
    <name type="scientific">Novosphingobium aquiterrae</name>
    <dbReference type="NCBI Taxonomy" id="624388"/>
    <lineage>
        <taxon>Bacteria</taxon>
        <taxon>Pseudomonadati</taxon>
        <taxon>Pseudomonadota</taxon>
        <taxon>Alphaproteobacteria</taxon>
        <taxon>Sphingomonadales</taxon>
        <taxon>Sphingomonadaceae</taxon>
        <taxon>Novosphingobium</taxon>
    </lineage>
</organism>
<accession>A0ABV6PHR5</accession>
<dbReference type="Gene3D" id="3.40.50.2300">
    <property type="match status" value="1"/>
</dbReference>
<dbReference type="SUPFAM" id="SSF52172">
    <property type="entry name" value="CheY-like"/>
    <property type="match status" value="1"/>
</dbReference>
<dbReference type="InterPro" id="IPR001789">
    <property type="entry name" value="Sig_transdc_resp-reg_receiver"/>
</dbReference>
<feature type="modified residue" description="4-aspartylphosphate" evidence="2">
    <location>
        <position position="52"/>
    </location>
</feature>